<feature type="binding site" evidence="7">
    <location>
        <position position="167"/>
    </location>
    <ligand>
        <name>substrate</name>
    </ligand>
</feature>
<dbReference type="HAMAP" id="MF_01656">
    <property type="entry name" value="HOA"/>
    <property type="match status" value="1"/>
</dbReference>
<dbReference type="SUPFAM" id="SSF51569">
    <property type="entry name" value="Aldolase"/>
    <property type="match status" value="1"/>
</dbReference>
<feature type="binding site" evidence="7">
    <location>
        <position position="198"/>
    </location>
    <ligand>
        <name>Mn(2+)</name>
        <dbReference type="ChEBI" id="CHEBI:29035"/>
    </ligand>
</feature>
<dbReference type="PANTHER" id="PTHR10277:SF9">
    <property type="entry name" value="2-ISOPROPYLMALATE SYNTHASE 1, CHLOROPLASTIC-RELATED"/>
    <property type="match status" value="1"/>
</dbReference>
<comment type="catalytic activity">
    <reaction evidence="7">
        <text>(S)-4-hydroxy-2-oxopentanoate = acetaldehyde + pyruvate</text>
        <dbReference type="Rhea" id="RHEA:22624"/>
        <dbReference type="ChEBI" id="CHEBI:15343"/>
        <dbReference type="ChEBI" id="CHEBI:15361"/>
        <dbReference type="ChEBI" id="CHEBI:73143"/>
        <dbReference type="EC" id="4.1.3.39"/>
    </reaction>
</comment>
<keyword evidence="11" id="KW-1185">Reference proteome</keyword>
<dbReference type="SUPFAM" id="SSF89000">
    <property type="entry name" value="post-HMGL domain-like"/>
    <property type="match status" value="1"/>
</dbReference>
<dbReference type="Gene3D" id="1.10.8.60">
    <property type="match status" value="1"/>
</dbReference>
<dbReference type="InterPro" id="IPR035685">
    <property type="entry name" value="DRE_TIM_HOA"/>
</dbReference>
<dbReference type="Proteomes" id="UP001556631">
    <property type="component" value="Unassembled WGS sequence"/>
</dbReference>
<keyword evidence="2 7" id="KW-0479">Metal-binding</keyword>
<feature type="binding site" evidence="7">
    <location>
        <position position="196"/>
    </location>
    <ligand>
        <name>Mn(2+)</name>
        <dbReference type="ChEBI" id="CHEBI:29035"/>
    </ligand>
</feature>
<evidence type="ECO:0000256" key="7">
    <source>
        <dbReference type="HAMAP-Rule" id="MF_01656"/>
    </source>
</evidence>
<evidence type="ECO:0000256" key="1">
    <source>
        <dbReference type="ARBA" id="ARBA00008944"/>
    </source>
</evidence>
<gene>
    <name evidence="10" type="primary">dmpG</name>
    <name evidence="10" type="ORF">AB3X52_06650</name>
</gene>
<evidence type="ECO:0000259" key="9">
    <source>
        <dbReference type="PROSITE" id="PS50991"/>
    </source>
</evidence>
<accession>A0ABV3SY37</accession>
<feature type="active site" description="Proton acceptor" evidence="7">
    <location>
        <position position="17"/>
    </location>
</feature>
<comment type="caution">
    <text evidence="10">The sequence shown here is derived from an EMBL/GenBank/DDBJ whole genome shotgun (WGS) entry which is preliminary data.</text>
</comment>
<keyword evidence="5 7" id="KW-0456">Lyase</keyword>
<feature type="binding site" evidence="7">
    <location>
        <position position="287"/>
    </location>
    <ligand>
        <name>substrate</name>
    </ligand>
</feature>
<feature type="binding site" evidence="7">
    <location>
        <position position="14"/>
    </location>
    <ligand>
        <name>Mn(2+)</name>
        <dbReference type="ChEBI" id="CHEBI:29035"/>
    </ligand>
</feature>
<feature type="binding site" evidence="7">
    <location>
        <begin position="13"/>
        <end position="14"/>
    </location>
    <ligand>
        <name>substrate</name>
    </ligand>
</feature>
<sequence length="342" mass="36958">MSTEIFVQDVTLRDGMHAVRHRITPEDVKRIVVALEDAGVDAIEVAHGDGLAGGSVNYGPGSNTDWEWIEAAASVMTRARLTTLLLPGVGTIHELKQAYDLGVRSVRVATHCTEADISAQHIAAAREMGMDVSGFLMLSHMAPAQELAKQAKLMESYGAHCVYVTDSGGRLTMNGVAERVKAYRDLLDPQTEIGIHAHENLSLSVANSVVAVENGVYRVDASLAGHGAGAGNCPIEAFIAVADLSDFKHGCDVFKLQDAADDIVRPLQDRPVRVDRETLTLGYAGVYSSFLRHAEVASQRYGVDVRDLLMECGRRRLVGGQEDMIYDIALTFVQERQVAATA</sequence>
<comment type="similarity">
    <text evidence="1 7">Belongs to the 4-hydroxy-2-oxovalerate aldolase family.</text>
</comment>
<dbReference type="InterPro" id="IPR017629">
    <property type="entry name" value="4OH_2_O-val_aldolase"/>
</dbReference>
<evidence type="ECO:0000256" key="8">
    <source>
        <dbReference type="NCBIfam" id="TIGR03217"/>
    </source>
</evidence>
<dbReference type="InterPro" id="IPR050073">
    <property type="entry name" value="2-IPM_HCS-like"/>
</dbReference>
<evidence type="ECO:0000256" key="2">
    <source>
        <dbReference type="ARBA" id="ARBA00022723"/>
    </source>
</evidence>
<feature type="site" description="Transition state stabilizer" evidence="7">
    <location>
        <position position="13"/>
    </location>
</feature>
<evidence type="ECO:0000256" key="5">
    <source>
        <dbReference type="ARBA" id="ARBA00023239"/>
    </source>
</evidence>
<dbReference type="GO" id="GO:0008701">
    <property type="term" value="F:4-hydroxy-2-oxovalerate aldolase activity"/>
    <property type="evidence" value="ECO:0007669"/>
    <property type="project" value="UniProtKB-EC"/>
</dbReference>
<dbReference type="Gene3D" id="3.20.20.70">
    <property type="entry name" value="Aldolase class I"/>
    <property type="match status" value="1"/>
</dbReference>
<protein>
    <recommendedName>
        <fullName evidence="7 8">4-hydroxy-2-oxovalerate aldolase</fullName>
        <shortName evidence="7">HOA</shortName>
        <ecNumber evidence="7 8">4.1.3.39</ecNumber>
    </recommendedName>
    <alternativeName>
        <fullName evidence="7">4-hydroxy-2-keto-pentanoic acid aldolase</fullName>
    </alternativeName>
    <alternativeName>
        <fullName evidence="7">4-hydroxy-2-oxopentanoate aldolase</fullName>
    </alternativeName>
</protein>
<evidence type="ECO:0000313" key="10">
    <source>
        <dbReference type="EMBL" id="MEX0427292.1"/>
    </source>
</evidence>
<name>A0ABV3SY37_9ACTN</name>
<dbReference type="Pfam" id="PF00682">
    <property type="entry name" value="HMGL-like"/>
    <property type="match status" value="1"/>
</dbReference>
<dbReference type="InterPro" id="IPR013785">
    <property type="entry name" value="Aldolase_TIM"/>
</dbReference>
<dbReference type="EMBL" id="JBFPJR010000008">
    <property type="protein sequence ID" value="MEX0427292.1"/>
    <property type="molecule type" value="Genomic_DNA"/>
</dbReference>
<keyword evidence="3 7" id="KW-0058">Aromatic hydrocarbons catabolism</keyword>
<evidence type="ECO:0000256" key="4">
    <source>
        <dbReference type="ARBA" id="ARBA00023211"/>
    </source>
</evidence>
<keyword evidence="4 7" id="KW-0464">Manganese</keyword>
<dbReference type="NCBIfam" id="TIGR03217">
    <property type="entry name" value="4OH_2_O_val_ald"/>
    <property type="match status" value="1"/>
</dbReference>
<evidence type="ECO:0000313" key="11">
    <source>
        <dbReference type="Proteomes" id="UP001556631"/>
    </source>
</evidence>
<dbReference type="CDD" id="cd07943">
    <property type="entry name" value="DRE_TIM_HOA"/>
    <property type="match status" value="1"/>
</dbReference>
<dbReference type="RefSeq" id="WP_367992527.1">
    <property type="nucleotide sequence ID" value="NZ_JBFPJR010000008.1"/>
</dbReference>
<feature type="binding site" evidence="7">
    <location>
        <position position="196"/>
    </location>
    <ligand>
        <name>substrate</name>
    </ligand>
</feature>
<dbReference type="InterPro" id="IPR000891">
    <property type="entry name" value="PYR_CT"/>
</dbReference>
<evidence type="ECO:0000256" key="3">
    <source>
        <dbReference type="ARBA" id="ARBA00022797"/>
    </source>
</evidence>
<feature type="domain" description="Pyruvate carboxyltransferase" evidence="9">
    <location>
        <begin position="5"/>
        <end position="257"/>
    </location>
</feature>
<dbReference type="InterPro" id="IPR012425">
    <property type="entry name" value="DmpG_comm"/>
</dbReference>
<dbReference type="PROSITE" id="PS50991">
    <property type="entry name" value="PYR_CT"/>
    <property type="match status" value="1"/>
</dbReference>
<dbReference type="EC" id="4.1.3.39" evidence="7 8"/>
<evidence type="ECO:0000256" key="6">
    <source>
        <dbReference type="ARBA" id="ARBA00023518"/>
    </source>
</evidence>
<proteinExistence type="inferred from homology"/>
<dbReference type="Pfam" id="PF07836">
    <property type="entry name" value="DmpG_comm"/>
    <property type="match status" value="1"/>
</dbReference>
<dbReference type="NCBIfam" id="NF006049">
    <property type="entry name" value="PRK08195.1"/>
    <property type="match status" value="1"/>
</dbReference>
<comment type="catalytic activity">
    <reaction evidence="6">
        <text>(S)-4-hydroxy-2-oxohexanoate = propanal + pyruvate</text>
        <dbReference type="Rhea" id="RHEA:36003"/>
        <dbReference type="ChEBI" id="CHEBI:15361"/>
        <dbReference type="ChEBI" id="CHEBI:17153"/>
        <dbReference type="ChEBI" id="CHEBI:73142"/>
        <dbReference type="EC" id="4.1.3.43"/>
    </reaction>
    <physiologicalReaction direction="left-to-right" evidence="6">
        <dbReference type="Rhea" id="RHEA:36004"/>
    </physiologicalReaction>
</comment>
<organism evidence="10 11">
    <name type="scientific">Nocardioides eburneus</name>
    <dbReference type="NCBI Taxonomy" id="3231482"/>
    <lineage>
        <taxon>Bacteria</taxon>
        <taxon>Bacillati</taxon>
        <taxon>Actinomycetota</taxon>
        <taxon>Actinomycetes</taxon>
        <taxon>Propionibacteriales</taxon>
        <taxon>Nocardioidaceae</taxon>
        <taxon>Nocardioides</taxon>
    </lineage>
</organism>
<dbReference type="PANTHER" id="PTHR10277">
    <property type="entry name" value="HOMOCITRATE SYNTHASE-RELATED"/>
    <property type="match status" value="1"/>
</dbReference>
<reference evidence="10 11" key="1">
    <citation type="submission" date="2024-07" db="EMBL/GenBank/DDBJ databases">
        <authorList>
            <person name="Lee S."/>
            <person name="Kang M."/>
        </authorList>
    </citation>
    <scope>NUCLEOTIDE SEQUENCE [LARGE SCALE GENOMIC DNA]</scope>
    <source>
        <strain evidence="10 11">DS6</strain>
    </source>
</reference>